<reference evidence="2 3" key="2">
    <citation type="journal article" date="2023" name="Plant Pathol.">
        <title>Dismantling and reorganizing Pseudomonas marginalis sensu#lato.</title>
        <authorList>
            <person name="Sawada H."/>
            <person name="Fujikawa T."/>
            <person name="Satou M."/>
        </authorList>
    </citation>
    <scope>NUCLEOTIDE SEQUENCE [LARGE SCALE GENOMIC DNA]</scope>
    <source>
        <strain evidence="2 3">MAFF 212408</strain>
    </source>
</reference>
<dbReference type="SUPFAM" id="SSF53474">
    <property type="entry name" value="alpha/beta-Hydrolases"/>
    <property type="match status" value="1"/>
</dbReference>
<gene>
    <name evidence="2" type="ORF">F0169_00865</name>
</gene>
<dbReference type="EMBL" id="VUAZ01000003">
    <property type="protein sequence ID" value="MPR00745.1"/>
    <property type="molecule type" value="Genomic_DNA"/>
</dbReference>
<dbReference type="InterPro" id="IPR050309">
    <property type="entry name" value="Type-B_Carboxylest/Lipase"/>
</dbReference>
<accession>A0A5N7KGD4</accession>
<sequence length="531" mass="57650">MSLFSRLIAVTFTVGLFAINYAYSTDQATANPLFATVETGRLEGVLNNGVIVFKGIHYAAPPIGPLRWRPPQPVHAWNGIHPAQNFGHDCMQLPLGNLGSGLAPDEDCLTLNVWRPANKAAKNLPVMVWITGGGNVNLNSASPVYDGTQFASQDVILVSFNYRVGRFGFFAHPALRTEYEHEMKGNYGLMDQLAALKWVKKNIGAFDGDANNITVFGESAGGFGIHVLMTSQKAKGLFRQAISMSGGGRTGFVPGRHLDHTGPEGLPSAEQVGKTFAHTVGIQGEDKSALAQLRALPAESIVGNLNMATLAQNFTTFSNTMIDGKLVVDEPGTVYKAGNFQKVPLIIGATDRDLAFPTATSMEQALALFDPGYRQTAREVYDPRNTGNFMAVATQISSDQLMVEPSRFVANTLSAQGASVYQYRFSYVASSIRDTISGAQHASELPYVFDTLKAKYGAAVSKEDQEMAHLVNRYWISFAKTGSPNNSRLPKWPPYSTNTLLDLSAKGAEQTASRTDPWKARLDLIERVNSK</sequence>
<keyword evidence="3" id="KW-1185">Reference proteome</keyword>
<evidence type="ECO:0000313" key="2">
    <source>
        <dbReference type="EMBL" id="MPR00745.1"/>
    </source>
</evidence>
<evidence type="ECO:0000259" key="1">
    <source>
        <dbReference type="Pfam" id="PF00135"/>
    </source>
</evidence>
<dbReference type="InterPro" id="IPR002018">
    <property type="entry name" value="CarbesteraseB"/>
</dbReference>
<dbReference type="Pfam" id="PF00135">
    <property type="entry name" value="COesterase"/>
    <property type="match status" value="1"/>
</dbReference>
<dbReference type="PANTHER" id="PTHR11559">
    <property type="entry name" value="CARBOXYLESTERASE"/>
    <property type="match status" value="1"/>
</dbReference>
<dbReference type="Proteomes" id="UP000326112">
    <property type="component" value="Unassembled WGS sequence"/>
</dbReference>
<dbReference type="InterPro" id="IPR029058">
    <property type="entry name" value="AB_hydrolase_fold"/>
</dbReference>
<proteinExistence type="predicted"/>
<feature type="domain" description="Carboxylesterase type B" evidence="1">
    <location>
        <begin position="35"/>
        <end position="502"/>
    </location>
</feature>
<dbReference type="Gene3D" id="3.40.50.1820">
    <property type="entry name" value="alpha/beta hydrolase"/>
    <property type="match status" value="1"/>
</dbReference>
<organism evidence="2 3">
    <name type="scientific">Pseudomonas kitaguniensis</name>
    <dbReference type="NCBI Taxonomy" id="2607908"/>
    <lineage>
        <taxon>Bacteria</taxon>
        <taxon>Pseudomonadati</taxon>
        <taxon>Pseudomonadota</taxon>
        <taxon>Gammaproteobacteria</taxon>
        <taxon>Pseudomonadales</taxon>
        <taxon>Pseudomonadaceae</taxon>
        <taxon>Pseudomonas</taxon>
    </lineage>
</organism>
<comment type="caution">
    <text evidence="2">The sequence shown here is derived from an EMBL/GenBank/DDBJ whole genome shotgun (WGS) entry which is preliminary data.</text>
</comment>
<dbReference type="PROSITE" id="PS00941">
    <property type="entry name" value="CARBOXYLESTERASE_B_2"/>
    <property type="match status" value="1"/>
</dbReference>
<dbReference type="RefSeq" id="WP_152745161.1">
    <property type="nucleotide sequence ID" value="NZ_VUAZ01000003.1"/>
</dbReference>
<evidence type="ECO:0000313" key="3">
    <source>
        <dbReference type="Proteomes" id="UP000326112"/>
    </source>
</evidence>
<reference evidence="2 3" key="1">
    <citation type="journal article" date="2020" name="Int. J. Syst. Evol. Microbiol.">
        <title>Pseudomonas kitaguniensis sp. nov., a pathogen causing bacterial rot of Welsh onion in Japan.</title>
        <authorList>
            <person name="Sawada H."/>
            <person name="Fujikawa T."/>
            <person name="Nishiwaki Y."/>
            <person name="Horita H."/>
        </authorList>
    </citation>
    <scope>NUCLEOTIDE SEQUENCE [LARGE SCALE GENOMIC DNA]</scope>
    <source>
        <strain evidence="2 3">MAFF 212408</strain>
    </source>
</reference>
<protein>
    <submittedName>
        <fullName evidence="2">Carboxylesterase family protein</fullName>
    </submittedName>
</protein>
<name>A0A5N7KGD4_9PSED</name>
<dbReference type="InterPro" id="IPR019819">
    <property type="entry name" value="Carboxylesterase_B_CS"/>
</dbReference>